<feature type="transmembrane region" description="Helical" evidence="1">
    <location>
        <begin position="99"/>
        <end position="117"/>
    </location>
</feature>
<comment type="caution">
    <text evidence="2">The sequence shown here is derived from an EMBL/GenBank/DDBJ whole genome shotgun (WGS) entry which is preliminary data.</text>
</comment>
<dbReference type="Proteomes" id="UP000618382">
    <property type="component" value="Unassembled WGS sequence"/>
</dbReference>
<accession>A0ABQ4DBP0</accession>
<keyword evidence="3" id="KW-1185">Reference proteome</keyword>
<proteinExistence type="predicted"/>
<keyword evidence="1" id="KW-0812">Transmembrane</keyword>
<keyword evidence="1" id="KW-0472">Membrane</keyword>
<feature type="transmembrane region" description="Helical" evidence="1">
    <location>
        <begin position="42"/>
        <end position="63"/>
    </location>
</feature>
<evidence type="ECO:0000256" key="1">
    <source>
        <dbReference type="SAM" id="Phobius"/>
    </source>
</evidence>
<evidence type="ECO:0000313" key="2">
    <source>
        <dbReference type="EMBL" id="GIG33147.1"/>
    </source>
</evidence>
<gene>
    <name evidence="2" type="ORF">Col01nite_23060</name>
</gene>
<dbReference type="EMBL" id="BONN01000006">
    <property type="protein sequence ID" value="GIG33147.1"/>
    <property type="molecule type" value="Genomic_DNA"/>
</dbReference>
<evidence type="ECO:0000313" key="3">
    <source>
        <dbReference type="Proteomes" id="UP000618382"/>
    </source>
</evidence>
<organism evidence="2 3">
    <name type="scientific">Cellulomonas oligotrophica</name>
    <dbReference type="NCBI Taxonomy" id="931536"/>
    <lineage>
        <taxon>Bacteria</taxon>
        <taxon>Bacillati</taxon>
        <taxon>Actinomycetota</taxon>
        <taxon>Actinomycetes</taxon>
        <taxon>Micrococcales</taxon>
        <taxon>Cellulomonadaceae</taxon>
        <taxon>Cellulomonas</taxon>
    </lineage>
</organism>
<keyword evidence="1" id="KW-1133">Transmembrane helix</keyword>
<sequence>MGRMEIVYGVLVVLHLIGWAMVLGGALAGLRSATLTPGAFHGILTALVTGIVLVGLASSGVAGHEPNNVKVAVKLVVALVVTGLVVVARRRPEVVTSGYLGGVAGLTALNVAIAVLWR</sequence>
<evidence type="ECO:0008006" key="4">
    <source>
        <dbReference type="Google" id="ProtNLM"/>
    </source>
</evidence>
<name>A0ABQ4DBP0_9CELL</name>
<protein>
    <recommendedName>
        <fullName evidence="4">Integral membrane protein</fullName>
    </recommendedName>
</protein>
<feature type="transmembrane region" description="Helical" evidence="1">
    <location>
        <begin position="69"/>
        <end position="87"/>
    </location>
</feature>
<feature type="transmembrane region" description="Helical" evidence="1">
    <location>
        <begin position="6"/>
        <end position="30"/>
    </location>
</feature>
<reference evidence="2 3" key="1">
    <citation type="submission" date="2021-01" db="EMBL/GenBank/DDBJ databases">
        <title>Whole genome shotgun sequence of Cellulomonas oligotrophica NBRC 109435.</title>
        <authorList>
            <person name="Komaki H."/>
            <person name="Tamura T."/>
        </authorList>
    </citation>
    <scope>NUCLEOTIDE SEQUENCE [LARGE SCALE GENOMIC DNA]</scope>
    <source>
        <strain evidence="2 3">NBRC 109435</strain>
    </source>
</reference>